<protein>
    <submittedName>
        <fullName evidence="12">Response regulator</fullName>
    </submittedName>
</protein>
<keyword evidence="7" id="KW-0804">Transcription</keyword>
<feature type="domain" description="OmpR/PhoB-type" evidence="11">
    <location>
        <begin position="125"/>
        <end position="224"/>
    </location>
</feature>
<evidence type="ECO:0000256" key="4">
    <source>
        <dbReference type="ARBA" id="ARBA00023012"/>
    </source>
</evidence>
<feature type="modified residue" description="4-aspartylphosphate" evidence="8">
    <location>
        <position position="52"/>
    </location>
</feature>
<dbReference type="GO" id="GO:0045893">
    <property type="term" value="P:positive regulation of DNA-templated transcription"/>
    <property type="evidence" value="ECO:0007669"/>
    <property type="project" value="UniProtKB-ARBA"/>
</dbReference>
<dbReference type="Gene3D" id="3.40.50.2300">
    <property type="match status" value="1"/>
</dbReference>
<keyword evidence="4" id="KW-0902">Two-component regulatory system</keyword>
<sequence length="225" mass="24740">MTLVLTVDDDPAILRTLSINLKARGYGVEIATDGRSALQIVHECMPDAILLDLGLPDLDGIAVLRQVRSFSQVPVIVVSARAESDDKVEALDLGADDYVSKPFSMEELLARVRAATRRNITGAVEPVVQVGGLLIDSADSKATRDGVIIHLTPTEWKIVSVLVRNRGRLVRQADLLHEVWGPGYEQETNYLRVHLASIRRKLEPDPGEPRLFITEAGLGYRFNPA</sequence>
<comment type="subcellular location">
    <subcellularLocation>
        <location evidence="1">Cytoplasm</location>
    </subcellularLocation>
</comment>
<dbReference type="CDD" id="cd00383">
    <property type="entry name" value="trans_reg_C"/>
    <property type="match status" value="1"/>
</dbReference>
<dbReference type="GO" id="GO:0042802">
    <property type="term" value="F:identical protein binding"/>
    <property type="evidence" value="ECO:0007669"/>
    <property type="project" value="UniProtKB-ARBA"/>
</dbReference>
<evidence type="ECO:0000256" key="3">
    <source>
        <dbReference type="ARBA" id="ARBA00022553"/>
    </source>
</evidence>
<dbReference type="InterPro" id="IPR039420">
    <property type="entry name" value="WalR-like"/>
</dbReference>
<dbReference type="InterPro" id="IPR011006">
    <property type="entry name" value="CheY-like_superfamily"/>
</dbReference>
<dbReference type="AlphaFoldDB" id="A0A5Q2MKV1"/>
<evidence type="ECO:0000256" key="2">
    <source>
        <dbReference type="ARBA" id="ARBA00022490"/>
    </source>
</evidence>
<dbReference type="Gene3D" id="1.10.10.10">
    <property type="entry name" value="Winged helix-like DNA-binding domain superfamily/Winged helix DNA-binding domain"/>
    <property type="match status" value="1"/>
</dbReference>
<dbReference type="SUPFAM" id="SSF52172">
    <property type="entry name" value="CheY-like"/>
    <property type="match status" value="1"/>
</dbReference>
<dbReference type="SMART" id="SM00862">
    <property type="entry name" value="Trans_reg_C"/>
    <property type="match status" value="1"/>
</dbReference>
<dbReference type="PANTHER" id="PTHR48111">
    <property type="entry name" value="REGULATOR OF RPOS"/>
    <property type="match status" value="1"/>
</dbReference>
<feature type="domain" description="Response regulatory" evidence="10">
    <location>
        <begin position="3"/>
        <end position="116"/>
    </location>
</feature>
<dbReference type="Pfam" id="PF00072">
    <property type="entry name" value="Response_reg"/>
    <property type="match status" value="1"/>
</dbReference>
<reference evidence="12 13" key="1">
    <citation type="submission" date="2019-11" db="EMBL/GenBank/DDBJ databases">
        <authorList>
            <person name="Li J."/>
        </authorList>
    </citation>
    <scope>NUCLEOTIDE SEQUENCE [LARGE SCALE GENOMIC DNA]</scope>
    <source>
        <strain evidence="12 13">MF47</strain>
    </source>
</reference>
<dbReference type="KEGG" id="aef:GEV26_14135"/>
<name>A0A5Q2MKV1_9ACTN</name>
<evidence type="ECO:0000259" key="10">
    <source>
        <dbReference type="PROSITE" id="PS50110"/>
    </source>
</evidence>
<dbReference type="GO" id="GO:0000156">
    <property type="term" value="F:phosphorelay response regulator activity"/>
    <property type="evidence" value="ECO:0007669"/>
    <property type="project" value="TreeGrafter"/>
</dbReference>
<dbReference type="InterPro" id="IPR001789">
    <property type="entry name" value="Sig_transdc_resp-reg_receiver"/>
</dbReference>
<dbReference type="GO" id="GO:0000987">
    <property type="term" value="F:cis-regulatory region sequence-specific DNA binding"/>
    <property type="evidence" value="ECO:0007669"/>
    <property type="project" value="UniProtKB-ARBA"/>
</dbReference>
<dbReference type="SMART" id="SM00448">
    <property type="entry name" value="REC"/>
    <property type="match status" value="1"/>
</dbReference>
<feature type="DNA-binding region" description="OmpR/PhoB-type" evidence="9">
    <location>
        <begin position="125"/>
        <end position="224"/>
    </location>
</feature>
<keyword evidence="3 8" id="KW-0597">Phosphoprotein</keyword>
<keyword evidence="2" id="KW-0963">Cytoplasm</keyword>
<keyword evidence="6 9" id="KW-0238">DNA-binding</keyword>
<dbReference type="InterPro" id="IPR036388">
    <property type="entry name" value="WH-like_DNA-bd_sf"/>
</dbReference>
<evidence type="ECO:0000256" key="5">
    <source>
        <dbReference type="ARBA" id="ARBA00023015"/>
    </source>
</evidence>
<evidence type="ECO:0000259" key="11">
    <source>
        <dbReference type="PROSITE" id="PS51755"/>
    </source>
</evidence>
<dbReference type="InterPro" id="IPR001867">
    <property type="entry name" value="OmpR/PhoB-type_DNA-bd"/>
</dbReference>
<evidence type="ECO:0000256" key="1">
    <source>
        <dbReference type="ARBA" id="ARBA00004496"/>
    </source>
</evidence>
<dbReference type="Pfam" id="PF00486">
    <property type="entry name" value="Trans_reg_C"/>
    <property type="match status" value="1"/>
</dbReference>
<keyword evidence="13" id="KW-1185">Reference proteome</keyword>
<keyword evidence="5" id="KW-0805">Transcription regulation</keyword>
<accession>A0A5Q2MKV1</accession>
<organism evidence="12 13">
    <name type="scientific">Aeromicrobium yanjiei</name>
    <dbReference type="NCBI Taxonomy" id="2662028"/>
    <lineage>
        <taxon>Bacteria</taxon>
        <taxon>Bacillati</taxon>
        <taxon>Actinomycetota</taxon>
        <taxon>Actinomycetes</taxon>
        <taxon>Propionibacteriales</taxon>
        <taxon>Nocardioidaceae</taxon>
        <taxon>Aeromicrobium</taxon>
    </lineage>
</organism>
<dbReference type="FunFam" id="3.40.50.2300:FF:000021">
    <property type="entry name" value="Two-component system response regulator KdpE"/>
    <property type="match status" value="1"/>
</dbReference>
<dbReference type="RefSeq" id="WP_153654059.1">
    <property type="nucleotide sequence ID" value="NZ_CP045737.1"/>
</dbReference>
<dbReference type="PANTHER" id="PTHR48111:SF50">
    <property type="entry name" value="KDP OPERON TRANSCRIPTIONAL REGULATORY PROTEIN KDPE"/>
    <property type="match status" value="1"/>
</dbReference>
<dbReference type="PROSITE" id="PS51755">
    <property type="entry name" value="OMPR_PHOB"/>
    <property type="match status" value="1"/>
</dbReference>
<evidence type="ECO:0000256" key="9">
    <source>
        <dbReference type="PROSITE-ProRule" id="PRU01091"/>
    </source>
</evidence>
<dbReference type="PROSITE" id="PS50110">
    <property type="entry name" value="RESPONSE_REGULATORY"/>
    <property type="match status" value="1"/>
</dbReference>
<evidence type="ECO:0000256" key="8">
    <source>
        <dbReference type="PROSITE-ProRule" id="PRU00169"/>
    </source>
</evidence>
<evidence type="ECO:0000313" key="13">
    <source>
        <dbReference type="Proteomes" id="UP000392064"/>
    </source>
</evidence>
<dbReference type="Proteomes" id="UP000392064">
    <property type="component" value="Chromosome"/>
</dbReference>
<gene>
    <name evidence="12" type="ORF">GEV26_14135</name>
</gene>
<dbReference type="Gene3D" id="6.10.250.690">
    <property type="match status" value="1"/>
</dbReference>
<dbReference type="EMBL" id="CP045737">
    <property type="protein sequence ID" value="QGG42421.1"/>
    <property type="molecule type" value="Genomic_DNA"/>
</dbReference>
<evidence type="ECO:0000256" key="7">
    <source>
        <dbReference type="ARBA" id="ARBA00023163"/>
    </source>
</evidence>
<dbReference type="GO" id="GO:0005829">
    <property type="term" value="C:cytosol"/>
    <property type="evidence" value="ECO:0007669"/>
    <property type="project" value="TreeGrafter"/>
</dbReference>
<evidence type="ECO:0000313" key="12">
    <source>
        <dbReference type="EMBL" id="QGG42421.1"/>
    </source>
</evidence>
<proteinExistence type="predicted"/>
<dbReference type="GO" id="GO:0032993">
    <property type="term" value="C:protein-DNA complex"/>
    <property type="evidence" value="ECO:0007669"/>
    <property type="project" value="TreeGrafter"/>
</dbReference>
<evidence type="ECO:0000256" key="6">
    <source>
        <dbReference type="ARBA" id="ARBA00023125"/>
    </source>
</evidence>